<dbReference type="RefSeq" id="WP_147148017.1">
    <property type="nucleotide sequence ID" value="NZ_BKAJ01000030.1"/>
</dbReference>
<keyword evidence="2" id="KW-0732">Signal</keyword>
<dbReference type="GO" id="GO:0005509">
    <property type="term" value="F:calcium ion binding"/>
    <property type="evidence" value="ECO:0007669"/>
    <property type="project" value="InterPro"/>
</dbReference>
<dbReference type="PROSITE" id="PS00018">
    <property type="entry name" value="EF_HAND_1"/>
    <property type="match status" value="2"/>
</dbReference>
<reference evidence="4 5" key="1">
    <citation type="submission" date="2019-07" db="EMBL/GenBank/DDBJ databases">
        <title>Whole genome shotgun sequence of Reyranella soli NBRC 108950.</title>
        <authorList>
            <person name="Hosoyama A."/>
            <person name="Uohara A."/>
            <person name="Ohji S."/>
            <person name="Ichikawa N."/>
        </authorList>
    </citation>
    <scope>NUCLEOTIDE SEQUENCE [LARGE SCALE GENOMIC DNA]</scope>
    <source>
        <strain evidence="4 5">NBRC 108950</strain>
    </source>
</reference>
<evidence type="ECO:0000313" key="4">
    <source>
        <dbReference type="EMBL" id="GEP54468.1"/>
    </source>
</evidence>
<dbReference type="InterPro" id="IPR011992">
    <property type="entry name" value="EF-hand-dom_pair"/>
</dbReference>
<sequence>MLKLLVIPAAALLLAAPALAAPGDPPAPAPTTDRPSRGNAGIMRYDTNKDGVVDRAEWKAGQEARFKRLDTNNDGKLTEAELFARTPAVGNSVLPSDRQVERQSAYFQRLDTNKDGVVTLEEFMAQADRNFARCDVNKDGKTDTAECRQALQRTRQ</sequence>
<evidence type="ECO:0000256" key="2">
    <source>
        <dbReference type="SAM" id="SignalP"/>
    </source>
</evidence>
<dbReference type="InterPro" id="IPR002048">
    <property type="entry name" value="EF_hand_dom"/>
</dbReference>
<dbReference type="SUPFAM" id="SSF47473">
    <property type="entry name" value="EF-hand"/>
    <property type="match status" value="1"/>
</dbReference>
<name>A0A512N680_9HYPH</name>
<dbReference type="InterPro" id="IPR018247">
    <property type="entry name" value="EF_Hand_1_Ca_BS"/>
</dbReference>
<feature type="region of interest" description="Disordered" evidence="1">
    <location>
        <begin position="20"/>
        <end position="44"/>
    </location>
</feature>
<dbReference type="Pfam" id="PF13499">
    <property type="entry name" value="EF-hand_7"/>
    <property type="match status" value="1"/>
</dbReference>
<gene>
    <name evidence="4" type="ORF">RSO01_16340</name>
</gene>
<dbReference type="PANTHER" id="PTHR10827">
    <property type="entry name" value="RETICULOCALBIN"/>
    <property type="match status" value="1"/>
</dbReference>
<dbReference type="AlphaFoldDB" id="A0A512N680"/>
<proteinExistence type="predicted"/>
<evidence type="ECO:0000256" key="1">
    <source>
        <dbReference type="SAM" id="MobiDB-lite"/>
    </source>
</evidence>
<comment type="caution">
    <text evidence="4">The sequence shown here is derived from an EMBL/GenBank/DDBJ whole genome shotgun (WGS) entry which is preliminary data.</text>
</comment>
<evidence type="ECO:0000259" key="3">
    <source>
        <dbReference type="PROSITE" id="PS50222"/>
    </source>
</evidence>
<dbReference type="Pfam" id="PF13202">
    <property type="entry name" value="EF-hand_5"/>
    <property type="match status" value="1"/>
</dbReference>
<dbReference type="EMBL" id="BKAJ01000030">
    <property type="protein sequence ID" value="GEP54468.1"/>
    <property type="molecule type" value="Genomic_DNA"/>
</dbReference>
<dbReference type="PANTHER" id="PTHR10827:SF85">
    <property type="entry name" value="CALCIUM-BINDING PROTEIN"/>
    <property type="match status" value="1"/>
</dbReference>
<dbReference type="Proteomes" id="UP000321058">
    <property type="component" value="Unassembled WGS sequence"/>
</dbReference>
<evidence type="ECO:0000313" key="5">
    <source>
        <dbReference type="Proteomes" id="UP000321058"/>
    </source>
</evidence>
<dbReference type="PROSITE" id="PS50222">
    <property type="entry name" value="EF_HAND_2"/>
    <property type="match status" value="1"/>
</dbReference>
<organism evidence="4 5">
    <name type="scientific">Reyranella soli</name>
    <dbReference type="NCBI Taxonomy" id="1230389"/>
    <lineage>
        <taxon>Bacteria</taxon>
        <taxon>Pseudomonadati</taxon>
        <taxon>Pseudomonadota</taxon>
        <taxon>Alphaproteobacteria</taxon>
        <taxon>Hyphomicrobiales</taxon>
        <taxon>Reyranellaceae</taxon>
        <taxon>Reyranella</taxon>
    </lineage>
</organism>
<feature type="signal peptide" evidence="2">
    <location>
        <begin position="1"/>
        <end position="20"/>
    </location>
</feature>
<dbReference type="OrthoDB" id="8404005at2"/>
<protein>
    <recommendedName>
        <fullName evidence="3">EF-hand domain-containing protein</fullName>
    </recommendedName>
</protein>
<keyword evidence="5" id="KW-1185">Reference proteome</keyword>
<feature type="domain" description="EF-hand" evidence="3">
    <location>
        <begin position="98"/>
        <end position="133"/>
    </location>
</feature>
<accession>A0A512N680</accession>
<dbReference type="Gene3D" id="1.10.238.10">
    <property type="entry name" value="EF-hand"/>
    <property type="match status" value="2"/>
</dbReference>
<feature type="chain" id="PRO_5021828266" description="EF-hand domain-containing protein" evidence="2">
    <location>
        <begin position="21"/>
        <end position="156"/>
    </location>
</feature>